<proteinExistence type="inferred from homology"/>
<dbReference type="PANTHER" id="PTHR37828">
    <property type="entry name" value="GSR2449 PROTEIN"/>
    <property type="match status" value="1"/>
</dbReference>
<dbReference type="Pfam" id="PF03795">
    <property type="entry name" value="YCII"/>
    <property type="match status" value="1"/>
</dbReference>
<dbReference type="EMBL" id="CP028519">
    <property type="protein sequence ID" value="AVY95668.1"/>
    <property type="molecule type" value="Genomic_DNA"/>
</dbReference>
<evidence type="ECO:0000313" key="4">
    <source>
        <dbReference type="Proteomes" id="UP000244173"/>
    </source>
</evidence>
<accession>A0A2S0PE59</accession>
<dbReference type="AlphaFoldDB" id="A0A2S0PE59"/>
<dbReference type="Proteomes" id="UP000244173">
    <property type="component" value="Chromosome"/>
</dbReference>
<dbReference type="SUPFAM" id="SSF54909">
    <property type="entry name" value="Dimeric alpha+beta barrel"/>
    <property type="match status" value="1"/>
</dbReference>
<dbReference type="STRING" id="1122240.GCA_000620105_01843"/>
<comment type="similarity">
    <text evidence="1">Belongs to the YciI family.</text>
</comment>
<dbReference type="OrthoDB" id="9814407at2"/>
<dbReference type="InterPro" id="IPR011008">
    <property type="entry name" value="Dimeric_a/b-barrel"/>
</dbReference>
<organism evidence="3 4">
    <name type="scientific">Microvirgula aerodenitrificans</name>
    <dbReference type="NCBI Taxonomy" id="57480"/>
    <lineage>
        <taxon>Bacteria</taxon>
        <taxon>Pseudomonadati</taxon>
        <taxon>Pseudomonadota</taxon>
        <taxon>Betaproteobacteria</taxon>
        <taxon>Neisseriales</taxon>
        <taxon>Aquaspirillaceae</taxon>
        <taxon>Microvirgula</taxon>
    </lineage>
</organism>
<keyword evidence="3" id="KW-0378">Hydrolase</keyword>
<dbReference type="InterPro" id="IPR005545">
    <property type="entry name" value="YCII"/>
</dbReference>
<dbReference type="GO" id="GO:0016787">
    <property type="term" value="F:hydrolase activity"/>
    <property type="evidence" value="ECO:0007669"/>
    <property type="project" value="UniProtKB-KW"/>
</dbReference>
<keyword evidence="4" id="KW-1185">Reference proteome</keyword>
<feature type="domain" description="YCII-related" evidence="2">
    <location>
        <begin position="1"/>
        <end position="83"/>
    </location>
</feature>
<protein>
    <submittedName>
        <fullName evidence="3">GTP cyclohydrolase</fullName>
    </submittedName>
</protein>
<dbReference type="PANTHER" id="PTHR37828:SF1">
    <property type="entry name" value="YCII-RELATED DOMAIN-CONTAINING PROTEIN"/>
    <property type="match status" value="1"/>
</dbReference>
<sequence>MYVIELTYQKPLADIEAHLEAHRHFLDVHYEKGIFLASGPKNPRDGGVILASSSVNRQALEEILTKDPFRQHDLALYRITEFSPVKCLPVLKDVL</sequence>
<evidence type="ECO:0000313" key="3">
    <source>
        <dbReference type="EMBL" id="AVY95668.1"/>
    </source>
</evidence>
<evidence type="ECO:0000259" key="2">
    <source>
        <dbReference type="Pfam" id="PF03795"/>
    </source>
</evidence>
<reference evidence="3 4" key="1">
    <citation type="submission" date="2018-04" db="EMBL/GenBank/DDBJ databases">
        <title>Denitrifier Microvirgula.</title>
        <authorList>
            <person name="Anderson E."/>
            <person name="Jang J."/>
            <person name="Ishii S."/>
        </authorList>
    </citation>
    <scope>NUCLEOTIDE SEQUENCE [LARGE SCALE GENOMIC DNA]</scope>
    <source>
        <strain evidence="3 4">BE2.4</strain>
    </source>
</reference>
<gene>
    <name evidence="3" type="ORF">DAI18_17680</name>
</gene>
<evidence type="ECO:0000256" key="1">
    <source>
        <dbReference type="ARBA" id="ARBA00007689"/>
    </source>
</evidence>
<dbReference type="KEGG" id="maer:DAI18_17680"/>
<name>A0A2S0PE59_9NEIS</name>